<gene>
    <name evidence="1" type="ORF">FJTKL_12052</name>
</gene>
<evidence type="ECO:0000313" key="2">
    <source>
        <dbReference type="Proteomes" id="UP001600888"/>
    </source>
</evidence>
<protein>
    <submittedName>
        <fullName evidence="1">Uncharacterized protein</fullName>
    </submittedName>
</protein>
<reference evidence="1 2" key="1">
    <citation type="submission" date="2024-03" db="EMBL/GenBank/DDBJ databases">
        <title>A high-quality draft genome sequence of Diaporthe vaccinii, a causative agent of upright dieback and viscid rot disease in cranberry plants.</title>
        <authorList>
            <person name="Sarrasin M."/>
            <person name="Lang B.F."/>
            <person name="Burger G."/>
        </authorList>
    </citation>
    <scope>NUCLEOTIDE SEQUENCE [LARGE SCALE GENOMIC DNA]</scope>
    <source>
        <strain evidence="1 2">IS7</strain>
    </source>
</reference>
<sequence length="82" mass="9207">MKAYEMMMMRDPLDLEIQENQLADLPFPQLGRETVSLPNGRPIPLILAVSALECNPRCHPGMRRGILAWECVDCGDTPIDIV</sequence>
<proteinExistence type="predicted"/>
<dbReference type="Proteomes" id="UP001600888">
    <property type="component" value="Unassembled WGS sequence"/>
</dbReference>
<comment type="caution">
    <text evidence="1">The sequence shown here is derived from an EMBL/GenBank/DDBJ whole genome shotgun (WGS) entry which is preliminary data.</text>
</comment>
<accession>A0ABR4FB11</accession>
<keyword evidence="2" id="KW-1185">Reference proteome</keyword>
<evidence type="ECO:0000313" key="1">
    <source>
        <dbReference type="EMBL" id="KAL2291889.1"/>
    </source>
</evidence>
<dbReference type="EMBL" id="JBAWTH010000005">
    <property type="protein sequence ID" value="KAL2291889.1"/>
    <property type="molecule type" value="Genomic_DNA"/>
</dbReference>
<organism evidence="1 2">
    <name type="scientific">Diaporthe vaccinii</name>
    <dbReference type="NCBI Taxonomy" id="105482"/>
    <lineage>
        <taxon>Eukaryota</taxon>
        <taxon>Fungi</taxon>
        <taxon>Dikarya</taxon>
        <taxon>Ascomycota</taxon>
        <taxon>Pezizomycotina</taxon>
        <taxon>Sordariomycetes</taxon>
        <taxon>Sordariomycetidae</taxon>
        <taxon>Diaporthales</taxon>
        <taxon>Diaporthaceae</taxon>
        <taxon>Diaporthe</taxon>
        <taxon>Diaporthe eres species complex</taxon>
    </lineage>
</organism>
<name>A0ABR4FB11_9PEZI</name>